<gene>
    <name evidence="1" type="ORF">TWF191_002399</name>
</gene>
<organism evidence="1 2">
    <name type="scientific">Orbilia oligospora</name>
    <name type="common">Nematode-trapping fungus</name>
    <name type="synonym">Arthrobotrys oligospora</name>
    <dbReference type="NCBI Taxonomy" id="2813651"/>
    <lineage>
        <taxon>Eukaryota</taxon>
        <taxon>Fungi</taxon>
        <taxon>Dikarya</taxon>
        <taxon>Ascomycota</taxon>
        <taxon>Pezizomycotina</taxon>
        <taxon>Orbiliomycetes</taxon>
        <taxon>Orbiliales</taxon>
        <taxon>Orbiliaceae</taxon>
        <taxon>Orbilia</taxon>
    </lineage>
</organism>
<evidence type="ECO:0000313" key="2">
    <source>
        <dbReference type="Proteomes" id="UP000483672"/>
    </source>
</evidence>
<dbReference type="Proteomes" id="UP000483672">
    <property type="component" value="Unassembled WGS sequence"/>
</dbReference>
<protein>
    <submittedName>
        <fullName evidence="1">Uncharacterized protein</fullName>
    </submittedName>
</protein>
<name>A0A6G1MCR1_ORBOL</name>
<reference evidence="1 2" key="1">
    <citation type="submission" date="2019-06" db="EMBL/GenBank/DDBJ databases">
        <authorList>
            <person name="Palmer J.M."/>
        </authorList>
    </citation>
    <scope>NUCLEOTIDE SEQUENCE [LARGE SCALE GENOMIC DNA]</scope>
    <source>
        <strain evidence="1 2">TWF191</strain>
    </source>
</reference>
<comment type="caution">
    <text evidence="1">The sequence shown here is derived from an EMBL/GenBank/DDBJ whole genome shotgun (WGS) entry which is preliminary data.</text>
</comment>
<proteinExistence type="predicted"/>
<evidence type="ECO:0000313" key="1">
    <source>
        <dbReference type="EMBL" id="KAF3228543.1"/>
    </source>
</evidence>
<accession>A0A6G1MCR1</accession>
<dbReference type="EMBL" id="WIPF01000015">
    <property type="protein sequence ID" value="KAF3228543.1"/>
    <property type="molecule type" value="Genomic_DNA"/>
</dbReference>
<dbReference type="AlphaFoldDB" id="A0A6G1MCR1"/>
<sequence length="178" mass="20077">MCLRWIYGDKSQINNGLEMQDLINCLYIARLWEVKELQEVVVKAIMLGGYELKQLDRKIETNEEVWNAVEDVFQLLGRENRGVLEDLIDVMALRTPISKDWMMKLAGESKAGFVAALPLERHQRVLDLCLCKNCQKKKGKMGEEGEKRECLGCLDVLEVEAGRDAGETGGQAGEDNSS</sequence>